<gene>
    <name evidence="2" type="ORF">CCUS01_02950</name>
</gene>
<feature type="compositionally biased region" description="Basic and acidic residues" evidence="1">
    <location>
        <begin position="158"/>
        <end position="177"/>
    </location>
</feature>
<name>A0AAI9YAV7_9PEZI</name>
<evidence type="ECO:0000256" key="1">
    <source>
        <dbReference type="SAM" id="MobiDB-lite"/>
    </source>
</evidence>
<accession>A0AAI9YAV7</accession>
<comment type="caution">
    <text evidence="2">The sequence shown here is derived from an EMBL/GenBank/DDBJ whole genome shotgun (WGS) entry which is preliminary data.</text>
</comment>
<evidence type="ECO:0000313" key="2">
    <source>
        <dbReference type="EMBL" id="KAK1493649.1"/>
    </source>
</evidence>
<dbReference type="EMBL" id="MPDP01000024">
    <property type="protein sequence ID" value="KAK1493649.1"/>
    <property type="molecule type" value="Genomic_DNA"/>
</dbReference>
<keyword evidence="3" id="KW-1185">Reference proteome</keyword>
<feature type="region of interest" description="Disordered" evidence="1">
    <location>
        <begin position="140"/>
        <end position="199"/>
    </location>
</feature>
<dbReference type="Proteomes" id="UP001239213">
    <property type="component" value="Unassembled WGS sequence"/>
</dbReference>
<protein>
    <submittedName>
        <fullName evidence="2">Uncharacterized protein</fullName>
    </submittedName>
</protein>
<dbReference type="AlphaFoldDB" id="A0AAI9YAV7"/>
<organism evidence="2 3">
    <name type="scientific">Colletotrichum cuscutae</name>
    <dbReference type="NCBI Taxonomy" id="1209917"/>
    <lineage>
        <taxon>Eukaryota</taxon>
        <taxon>Fungi</taxon>
        <taxon>Dikarya</taxon>
        <taxon>Ascomycota</taxon>
        <taxon>Pezizomycotina</taxon>
        <taxon>Sordariomycetes</taxon>
        <taxon>Hypocreomycetidae</taxon>
        <taxon>Glomerellales</taxon>
        <taxon>Glomerellaceae</taxon>
        <taxon>Colletotrichum</taxon>
        <taxon>Colletotrichum acutatum species complex</taxon>
    </lineage>
</organism>
<reference evidence="2" key="1">
    <citation type="submission" date="2016-11" db="EMBL/GenBank/DDBJ databases">
        <title>The genome sequence of Colletotrichum cuscutae.</title>
        <authorList>
            <person name="Baroncelli R."/>
        </authorList>
    </citation>
    <scope>NUCLEOTIDE SEQUENCE</scope>
    <source>
        <strain evidence="2">IMI 304802</strain>
    </source>
</reference>
<sequence length="199" mass="21343">MDASSRPQVVLSFFCMSSGNRYSAPTPLQATPQLASELLCWNFAARVLCGQETLDGQSPSQCFRNAGTFDCLVFGIWPLSTDPATSTIGYQALERLSGQVTGQNLDCRAGVAGHSRLANKARPPAGIDFHCSLSAAANQRGGLEAKGEPRRASGQVPEHGRPQDRAQGKEKAREDSWQGHLNFAGCPGPAREGRWGRDV</sequence>
<proteinExistence type="predicted"/>
<evidence type="ECO:0000313" key="3">
    <source>
        <dbReference type="Proteomes" id="UP001239213"/>
    </source>
</evidence>